<evidence type="ECO:0000313" key="3">
    <source>
        <dbReference type="Proteomes" id="UP000487268"/>
    </source>
</evidence>
<proteinExistence type="predicted"/>
<organism evidence="2 3">
    <name type="scientific">Actinomadura macrotermitis</name>
    <dbReference type="NCBI Taxonomy" id="2585200"/>
    <lineage>
        <taxon>Bacteria</taxon>
        <taxon>Bacillati</taxon>
        <taxon>Actinomycetota</taxon>
        <taxon>Actinomycetes</taxon>
        <taxon>Streptosporangiales</taxon>
        <taxon>Thermomonosporaceae</taxon>
        <taxon>Actinomadura</taxon>
    </lineage>
</organism>
<accession>A0A7K0C505</accession>
<protein>
    <recommendedName>
        <fullName evidence="1">DUF397 domain-containing protein</fullName>
    </recommendedName>
</protein>
<evidence type="ECO:0000259" key="1">
    <source>
        <dbReference type="Pfam" id="PF04149"/>
    </source>
</evidence>
<keyword evidence="3" id="KW-1185">Reference proteome</keyword>
<dbReference type="RefSeq" id="WP_153539635.1">
    <property type="nucleotide sequence ID" value="NZ_WEGH01000005.1"/>
</dbReference>
<reference evidence="2 3" key="1">
    <citation type="submission" date="2019-10" db="EMBL/GenBank/DDBJ databases">
        <title>Actinomadura rubteroloni sp. nov. and Actinomadura macrotermitis sp. nov., isolated from the gut of fungus growing-termite Macrotermes natalensis.</title>
        <authorList>
            <person name="Benndorf R."/>
            <person name="Martin K."/>
            <person name="Kuefner M."/>
            <person name="De Beer W."/>
            <person name="Kaster A.-K."/>
            <person name="Vollmers J."/>
            <person name="Poulsen M."/>
            <person name="Beemelmanns C."/>
        </authorList>
    </citation>
    <scope>NUCLEOTIDE SEQUENCE [LARGE SCALE GENOMIC DNA]</scope>
    <source>
        <strain evidence="2 3">RB68</strain>
    </source>
</reference>
<evidence type="ECO:0000313" key="2">
    <source>
        <dbReference type="EMBL" id="MQY08519.1"/>
    </source>
</evidence>
<dbReference type="EMBL" id="WEGH01000005">
    <property type="protein sequence ID" value="MQY08519.1"/>
    <property type="molecule type" value="Genomic_DNA"/>
</dbReference>
<dbReference type="AlphaFoldDB" id="A0A7K0C505"/>
<sequence length="71" mass="7314">MTESFIVGAHWRKSSRSGGEGTNCVEAAARVTGPGVAARDSKDPDGPVLAFTPSGWASLLSEIKRGALDLA</sequence>
<feature type="domain" description="DUF397" evidence="1">
    <location>
        <begin position="9"/>
        <end position="64"/>
    </location>
</feature>
<dbReference type="Pfam" id="PF04149">
    <property type="entry name" value="DUF397"/>
    <property type="match status" value="1"/>
</dbReference>
<dbReference type="InterPro" id="IPR007278">
    <property type="entry name" value="DUF397"/>
</dbReference>
<gene>
    <name evidence="2" type="ORF">ACRB68_66280</name>
</gene>
<dbReference type="OrthoDB" id="3540701at2"/>
<comment type="caution">
    <text evidence="2">The sequence shown here is derived from an EMBL/GenBank/DDBJ whole genome shotgun (WGS) entry which is preliminary data.</text>
</comment>
<dbReference type="Proteomes" id="UP000487268">
    <property type="component" value="Unassembled WGS sequence"/>
</dbReference>
<name>A0A7K0C505_9ACTN</name>